<proteinExistence type="inferred from homology"/>
<reference evidence="2" key="2">
    <citation type="journal article" date="2021" name="PeerJ">
        <title>Extensive microbial diversity within the chicken gut microbiome revealed by metagenomics and culture.</title>
        <authorList>
            <person name="Gilroy R."/>
            <person name="Ravi A."/>
            <person name="Getino M."/>
            <person name="Pursley I."/>
            <person name="Horton D.L."/>
            <person name="Alikhan N.F."/>
            <person name="Baker D."/>
            <person name="Gharbi K."/>
            <person name="Hall N."/>
            <person name="Watson M."/>
            <person name="Adriaenssens E.M."/>
            <person name="Foster-Nyarko E."/>
            <person name="Jarju S."/>
            <person name="Secka A."/>
            <person name="Antonio M."/>
            <person name="Oren A."/>
            <person name="Chaudhuri R.R."/>
            <person name="La Ragione R."/>
            <person name="Hildebrand F."/>
            <person name="Pallen M.J."/>
        </authorList>
    </citation>
    <scope>NUCLEOTIDE SEQUENCE</scope>
    <source>
        <strain evidence="2">ChiBcolR7-354</strain>
    </source>
</reference>
<dbReference type="Pfam" id="PF10087">
    <property type="entry name" value="DUF2325"/>
    <property type="match status" value="1"/>
</dbReference>
<dbReference type="AlphaFoldDB" id="A0A9D0ZFK5"/>
<comment type="similarity">
    <text evidence="1">Belongs to the UPF0751 family.</text>
</comment>
<dbReference type="EMBL" id="DVGA01000085">
    <property type="protein sequence ID" value="HIQ79202.1"/>
    <property type="molecule type" value="Genomic_DNA"/>
</dbReference>
<evidence type="ECO:0000313" key="2">
    <source>
        <dbReference type="EMBL" id="HIQ79202.1"/>
    </source>
</evidence>
<organism evidence="2 3">
    <name type="scientific">Candidatus Scatomorpha intestinavium</name>
    <dbReference type="NCBI Taxonomy" id="2840922"/>
    <lineage>
        <taxon>Bacteria</taxon>
        <taxon>Bacillati</taxon>
        <taxon>Bacillota</taxon>
        <taxon>Clostridia</taxon>
        <taxon>Eubacteriales</taxon>
        <taxon>Candidatus Scatomorpha</taxon>
    </lineage>
</organism>
<sequence length="96" mass="10392">MSVVIVGGNERMEAQYESICREHGCKAKIFTKENGSLRKKLGTPDLLILFISTVSHKMALSVTQEARRGSIPVARVHTSSASALRAVLREHSAAAS</sequence>
<evidence type="ECO:0000313" key="3">
    <source>
        <dbReference type="Proteomes" id="UP000824262"/>
    </source>
</evidence>
<gene>
    <name evidence="2" type="ORF">IAB77_08080</name>
</gene>
<reference evidence="2" key="1">
    <citation type="submission" date="2020-10" db="EMBL/GenBank/DDBJ databases">
        <authorList>
            <person name="Gilroy R."/>
        </authorList>
    </citation>
    <scope>NUCLEOTIDE SEQUENCE</scope>
    <source>
        <strain evidence="2">ChiBcolR7-354</strain>
    </source>
</reference>
<dbReference type="InterPro" id="IPR016772">
    <property type="entry name" value="UCP020408"/>
</dbReference>
<evidence type="ECO:0000256" key="1">
    <source>
        <dbReference type="ARBA" id="ARBA00007189"/>
    </source>
</evidence>
<dbReference type="Proteomes" id="UP000824262">
    <property type="component" value="Unassembled WGS sequence"/>
</dbReference>
<name>A0A9D0ZFK5_9FIRM</name>
<comment type="caution">
    <text evidence="2">The sequence shown here is derived from an EMBL/GenBank/DDBJ whole genome shotgun (WGS) entry which is preliminary data.</text>
</comment>
<accession>A0A9D0ZFK5</accession>
<protein>
    <submittedName>
        <fullName evidence="2">DUF2325 domain-containing protein</fullName>
    </submittedName>
</protein>